<name>A0ABS1ZJQ7_9PSED</name>
<dbReference type="PANTHER" id="PTHR36154:SF1">
    <property type="entry name" value="DNA-BINDING TRANSCRIPTIONAL ACTIVATOR ALPA"/>
    <property type="match status" value="1"/>
</dbReference>
<dbReference type="InterPro" id="IPR052931">
    <property type="entry name" value="Prophage_regulatory_activator"/>
</dbReference>
<protein>
    <submittedName>
        <fullName evidence="1">AlpA family transcriptional regulator</fullName>
    </submittedName>
</protein>
<dbReference type="Proteomes" id="UP000809529">
    <property type="component" value="Unassembled WGS sequence"/>
</dbReference>
<sequence length="73" mass="8303">MQNTPNIAAQPTELIALPEVIKITGFKTTKIYDMVNKGVFPKKVHLGTRSVRWVKAEVLQWTNDLMAAREHRA</sequence>
<proteinExistence type="predicted"/>
<keyword evidence="2" id="KW-1185">Reference proteome</keyword>
<reference evidence="1 2" key="1">
    <citation type="submission" date="2020-01" db="EMBL/GenBank/DDBJ databases">
        <title>Comparative genomics of meat spoilage bacteria.</title>
        <authorList>
            <person name="Hilgarth M."/>
            <person name="Vogel R.F."/>
        </authorList>
    </citation>
    <scope>NUCLEOTIDE SEQUENCE [LARGE SCALE GENOMIC DNA]</scope>
    <source>
        <strain evidence="1 2">TMW2.2077</strain>
    </source>
</reference>
<organism evidence="1 2">
    <name type="scientific">Pseudomonas weihenstephanensis</name>
    <dbReference type="NCBI Taxonomy" id="1608994"/>
    <lineage>
        <taxon>Bacteria</taxon>
        <taxon>Pseudomonadati</taxon>
        <taxon>Pseudomonadota</taxon>
        <taxon>Gammaproteobacteria</taxon>
        <taxon>Pseudomonadales</taxon>
        <taxon>Pseudomonadaceae</taxon>
        <taxon>Pseudomonas</taxon>
    </lineage>
</organism>
<evidence type="ECO:0000313" key="2">
    <source>
        <dbReference type="Proteomes" id="UP000809529"/>
    </source>
</evidence>
<dbReference type="InterPro" id="IPR010260">
    <property type="entry name" value="AlpA"/>
</dbReference>
<accession>A0ABS1ZJQ7</accession>
<dbReference type="Gene3D" id="1.10.238.160">
    <property type="match status" value="1"/>
</dbReference>
<gene>
    <name evidence="1" type="ORF">GYN02_16220</name>
</gene>
<dbReference type="Pfam" id="PF05930">
    <property type="entry name" value="Phage_AlpA"/>
    <property type="match status" value="1"/>
</dbReference>
<dbReference type="EMBL" id="JAAEBW010000009">
    <property type="protein sequence ID" value="MBM1196712.1"/>
    <property type="molecule type" value="Genomic_DNA"/>
</dbReference>
<evidence type="ECO:0000313" key="1">
    <source>
        <dbReference type="EMBL" id="MBM1196712.1"/>
    </source>
</evidence>
<comment type="caution">
    <text evidence="1">The sequence shown here is derived from an EMBL/GenBank/DDBJ whole genome shotgun (WGS) entry which is preliminary data.</text>
</comment>
<dbReference type="PANTHER" id="PTHR36154">
    <property type="entry name" value="DNA-BINDING TRANSCRIPTIONAL ACTIVATOR ALPA"/>
    <property type="match status" value="1"/>
</dbReference>